<evidence type="ECO:0000313" key="2">
    <source>
        <dbReference type="Proteomes" id="UP000219167"/>
    </source>
</evidence>
<dbReference type="EMBL" id="OBQD01000023">
    <property type="protein sequence ID" value="SOC46629.1"/>
    <property type="molecule type" value="Genomic_DNA"/>
</dbReference>
<gene>
    <name evidence="1" type="ORF">SAMN05892877_12364</name>
</gene>
<keyword evidence="2" id="KW-1185">Reference proteome</keyword>
<proteinExistence type="predicted"/>
<evidence type="ECO:0000313" key="1">
    <source>
        <dbReference type="EMBL" id="SOC46629.1"/>
    </source>
</evidence>
<sequence length="139" mass="14972">MTNAAQADRAWMTPLLNRIADVAGERAALILGTEKAGQQIYIPVKVDSDHWLAGLISYESALALVGVFGGNNITIPPVMAGDKRRRARALADLIARGYSINKIVSLTGVARSTVIEHRARNPKAIANLLDEDDDQGKLL</sequence>
<reference evidence="1 2" key="1">
    <citation type="submission" date="2017-08" db="EMBL/GenBank/DDBJ databases">
        <authorList>
            <person name="de Groot N.N."/>
        </authorList>
    </citation>
    <scope>NUCLEOTIDE SEQUENCE [LARGE SCALE GENOMIC DNA]</scope>
    <source>
        <strain evidence="1 2">JC85</strain>
    </source>
</reference>
<protein>
    <recommendedName>
        <fullName evidence="3">Homeodomain-like domain-containing protein</fullName>
    </recommendedName>
</protein>
<organism evidence="1 2">
    <name type="scientific">Rhizobium subbaraonis</name>
    <dbReference type="NCBI Taxonomy" id="908946"/>
    <lineage>
        <taxon>Bacteria</taxon>
        <taxon>Pseudomonadati</taxon>
        <taxon>Pseudomonadota</taxon>
        <taxon>Alphaproteobacteria</taxon>
        <taxon>Hyphomicrobiales</taxon>
        <taxon>Rhizobiaceae</taxon>
        <taxon>Rhizobium/Agrobacterium group</taxon>
        <taxon>Rhizobium</taxon>
    </lineage>
</organism>
<name>A0A285UXV0_9HYPH</name>
<accession>A0A285UXV0</accession>
<dbReference type="Proteomes" id="UP000219167">
    <property type="component" value="Unassembled WGS sequence"/>
</dbReference>
<evidence type="ECO:0008006" key="3">
    <source>
        <dbReference type="Google" id="ProtNLM"/>
    </source>
</evidence>
<dbReference type="RefSeq" id="WP_097142728.1">
    <property type="nucleotide sequence ID" value="NZ_OBQD01000023.1"/>
</dbReference>
<dbReference type="AlphaFoldDB" id="A0A285UXV0"/>
<dbReference type="OrthoDB" id="7605239at2"/>